<feature type="transmembrane region" description="Helical" evidence="8">
    <location>
        <begin position="194"/>
        <end position="219"/>
    </location>
</feature>
<evidence type="ECO:0000256" key="8">
    <source>
        <dbReference type="HAMAP-Rule" id="MF_01148"/>
    </source>
</evidence>
<evidence type="ECO:0000256" key="4">
    <source>
        <dbReference type="ARBA" id="ARBA00022692"/>
    </source>
</evidence>
<feature type="transmembrane region" description="Helical" evidence="8">
    <location>
        <begin position="96"/>
        <end position="121"/>
    </location>
</feature>
<comment type="similarity">
    <text evidence="8">Belongs to the CN hydrolase family. Apolipoprotein N-acyltransferase subfamily.</text>
</comment>
<dbReference type="PANTHER" id="PTHR38686">
    <property type="entry name" value="APOLIPOPROTEIN N-ACYLTRANSFERASE"/>
    <property type="match status" value="1"/>
</dbReference>
<evidence type="ECO:0000313" key="11">
    <source>
        <dbReference type="Proteomes" id="UP000664382"/>
    </source>
</evidence>
<feature type="transmembrane region" description="Helical" evidence="8">
    <location>
        <begin position="61"/>
        <end position="84"/>
    </location>
</feature>
<accession>A0A939MME7</accession>
<proteinExistence type="inferred from homology"/>
<dbReference type="NCBIfam" id="TIGR00546">
    <property type="entry name" value="lnt"/>
    <property type="match status" value="1"/>
</dbReference>
<dbReference type="AlphaFoldDB" id="A0A939MME7"/>
<dbReference type="PANTHER" id="PTHR38686:SF1">
    <property type="entry name" value="APOLIPOPROTEIN N-ACYLTRANSFERASE"/>
    <property type="match status" value="1"/>
</dbReference>
<gene>
    <name evidence="8 10" type="primary">lnt</name>
    <name evidence="10" type="ORF">J4H92_11390</name>
</gene>
<feature type="transmembrane region" description="Helical" evidence="8">
    <location>
        <begin position="231"/>
        <end position="251"/>
    </location>
</feature>
<dbReference type="Pfam" id="PF20154">
    <property type="entry name" value="LNT_N"/>
    <property type="match status" value="1"/>
</dbReference>
<name>A0A939MME7_9MICO</name>
<dbReference type="EMBL" id="JAGDYM010000013">
    <property type="protein sequence ID" value="MBO1902550.1"/>
    <property type="molecule type" value="Genomic_DNA"/>
</dbReference>
<keyword evidence="4 8" id="KW-0812">Transmembrane</keyword>
<evidence type="ECO:0000256" key="7">
    <source>
        <dbReference type="ARBA" id="ARBA00023315"/>
    </source>
</evidence>
<dbReference type="PROSITE" id="PS50263">
    <property type="entry name" value="CN_HYDROLASE"/>
    <property type="match status" value="1"/>
</dbReference>
<keyword evidence="2 8" id="KW-1003">Cell membrane</keyword>
<keyword evidence="7 8" id="KW-0012">Acyltransferase</keyword>
<keyword evidence="3 8" id="KW-0808">Transferase</keyword>
<dbReference type="HAMAP" id="MF_01148">
    <property type="entry name" value="Lnt"/>
    <property type="match status" value="1"/>
</dbReference>
<evidence type="ECO:0000259" key="9">
    <source>
        <dbReference type="PROSITE" id="PS50263"/>
    </source>
</evidence>
<evidence type="ECO:0000256" key="2">
    <source>
        <dbReference type="ARBA" id="ARBA00022475"/>
    </source>
</evidence>
<comment type="catalytic activity">
    <reaction evidence="8">
        <text>N-terminal S-1,2-diacyl-sn-glyceryl-L-cysteinyl-[lipoprotein] + a glycerophospholipid = N-acyl-S-1,2-diacyl-sn-glyceryl-L-cysteinyl-[lipoprotein] + a 2-acyl-sn-glycero-3-phospholipid + H(+)</text>
        <dbReference type="Rhea" id="RHEA:48228"/>
        <dbReference type="Rhea" id="RHEA-COMP:14681"/>
        <dbReference type="Rhea" id="RHEA-COMP:14684"/>
        <dbReference type="ChEBI" id="CHEBI:15378"/>
        <dbReference type="ChEBI" id="CHEBI:136912"/>
        <dbReference type="ChEBI" id="CHEBI:140656"/>
        <dbReference type="ChEBI" id="CHEBI:140657"/>
        <dbReference type="ChEBI" id="CHEBI:140660"/>
        <dbReference type="EC" id="2.3.1.269"/>
    </reaction>
</comment>
<dbReference type="CDD" id="cd07571">
    <property type="entry name" value="ALP_N-acyl_transferase"/>
    <property type="match status" value="1"/>
</dbReference>
<keyword evidence="6 8" id="KW-0472">Membrane</keyword>
<dbReference type="InterPro" id="IPR004563">
    <property type="entry name" value="Apolipo_AcylTrfase"/>
</dbReference>
<feature type="transmembrane region" description="Helical" evidence="8">
    <location>
        <begin position="142"/>
        <end position="161"/>
    </location>
</feature>
<dbReference type="InterPro" id="IPR036526">
    <property type="entry name" value="C-N_Hydrolase_sf"/>
</dbReference>
<protein>
    <recommendedName>
        <fullName evidence="8">Apolipoprotein N-acyltransferase</fullName>
        <shortName evidence="8">ALP N-acyltransferase</shortName>
        <ecNumber evidence="8">2.3.1.269</ecNumber>
    </recommendedName>
</protein>
<evidence type="ECO:0000256" key="1">
    <source>
        <dbReference type="ARBA" id="ARBA00004651"/>
    </source>
</evidence>
<feature type="transmembrane region" description="Helical" evidence="8">
    <location>
        <begin position="38"/>
        <end position="54"/>
    </location>
</feature>
<feature type="transmembrane region" description="Helical" evidence="8">
    <location>
        <begin position="545"/>
        <end position="566"/>
    </location>
</feature>
<comment type="caution">
    <text evidence="10">The sequence shown here is derived from an EMBL/GenBank/DDBJ whole genome shotgun (WGS) entry which is preliminary data.</text>
</comment>
<dbReference type="Gene3D" id="3.60.110.10">
    <property type="entry name" value="Carbon-nitrogen hydrolase"/>
    <property type="match status" value="1"/>
</dbReference>
<reference evidence="10" key="1">
    <citation type="submission" date="2021-03" db="EMBL/GenBank/DDBJ databases">
        <title>Leucobacter chromiisoli sp. nov., isolated from chromium-containing soil of chemical plant.</title>
        <authorList>
            <person name="Xu Z."/>
        </authorList>
    </citation>
    <scope>NUCLEOTIDE SEQUENCE</scope>
    <source>
        <strain evidence="10">S27</strain>
    </source>
</reference>
<dbReference type="InterPro" id="IPR045378">
    <property type="entry name" value="LNT_N"/>
</dbReference>
<keyword evidence="5 8" id="KW-1133">Transmembrane helix</keyword>
<dbReference type="GO" id="GO:0042158">
    <property type="term" value="P:lipoprotein biosynthetic process"/>
    <property type="evidence" value="ECO:0007669"/>
    <property type="project" value="UniProtKB-UniRule"/>
</dbReference>
<comment type="function">
    <text evidence="8">Catalyzes the phospholipid dependent N-acylation of the N-terminal cysteine of apolipoprotein, the last step in lipoprotein maturation.</text>
</comment>
<evidence type="ECO:0000256" key="5">
    <source>
        <dbReference type="ARBA" id="ARBA00022989"/>
    </source>
</evidence>
<dbReference type="SUPFAM" id="SSF56317">
    <property type="entry name" value="Carbon-nitrogen hydrolase"/>
    <property type="match status" value="1"/>
</dbReference>
<evidence type="ECO:0000256" key="6">
    <source>
        <dbReference type="ARBA" id="ARBA00023136"/>
    </source>
</evidence>
<dbReference type="EC" id="2.3.1.269" evidence="8"/>
<evidence type="ECO:0000313" key="10">
    <source>
        <dbReference type="EMBL" id="MBO1902550.1"/>
    </source>
</evidence>
<dbReference type="InterPro" id="IPR003010">
    <property type="entry name" value="C-N_Hydrolase"/>
</dbReference>
<organism evidence="10 11">
    <name type="scientific">Leucobacter weissii</name>
    <dbReference type="NCBI Taxonomy" id="1983706"/>
    <lineage>
        <taxon>Bacteria</taxon>
        <taxon>Bacillati</taxon>
        <taxon>Actinomycetota</taxon>
        <taxon>Actinomycetes</taxon>
        <taxon>Micrococcales</taxon>
        <taxon>Microbacteriaceae</taxon>
        <taxon>Leucobacter</taxon>
    </lineage>
</organism>
<dbReference type="GO" id="GO:0016410">
    <property type="term" value="F:N-acyltransferase activity"/>
    <property type="evidence" value="ECO:0007669"/>
    <property type="project" value="UniProtKB-UniRule"/>
</dbReference>
<dbReference type="Pfam" id="PF00795">
    <property type="entry name" value="CN_hydrolase"/>
    <property type="match status" value="1"/>
</dbReference>
<comment type="subcellular location">
    <subcellularLocation>
        <location evidence="1 8">Cell membrane</location>
        <topology evidence="1 8">Multi-pass membrane protein</topology>
    </subcellularLocation>
</comment>
<keyword evidence="11" id="KW-1185">Reference proteome</keyword>
<evidence type="ECO:0000256" key="3">
    <source>
        <dbReference type="ARBA" id="ARBA00022679"/>
    </source>
</evidence>
<dbReference type="GO" id="GO:0005886">
    <property type="term" value="C:plasma membrane"/>
    <property type="evidence" value="ECO:0007669"/>
    <property type="project" value="UniProtKB-SubCell"/>
</dbReference>
<feature type="domain" description="CN hydrolase" evidence="9">
    <location>
        <begin position="259"/>
        <end position="530"/>
    </location>
</feature>
<sequence>MAPESPGSRPRRLPWWLAFPLALLGGSALDAATPAVAWWPAALIGAVLVMVAVWHQRIGAAAAAGALAGAGFWLPHISWLTLYLGPIPWLALSGVMIAWFALFGALAAVATRGLASGAELCRVRGAGTRRNSAPQAVSPERILGVLLPLAQAVTVAGLWVLREQVQGAWPYGGFAWGRLAHTQAEGPLAELSSWLGFSGLSGVIALACALPVAVGFSRAARDGSRGAARRAALAVGVVAVSFALLSLVPAAELERTGALRVAAVQGNSESGIFDDRENGDVIGDHLLATERLLDGLEASGDRVDVIVWPENSAEFDLPGQPYRLQAVERLSARAGAPIVVGTILRNEDGSYTNSTLVVSAEVTGLDGTGADGLTDARYDKRRPVPFAEYMPNRPFFRALVPDLVDLVQLEYTAGARSAVIDIAPGASGAAPSTVRAGIAICFDIIFDDHAVAMIGDGAEVIFAQTNNADFGRTDESAQQLQIARLRAVETGRALVNISTVGTSAVVLPDGSEADRLPTHTAGAMIAEVPLVRGETPALRLGSGIALAWGLAAVVGVGLGAAGALLARGRRGPDPAGAR</sequence>
<comment type="pathway">
    <text evidence="8">Protein modification; lipoprotein biosynthesis (N-acyl transfer).</text>
</comment>
<dbReference type="Proteomes" id="UP000664382">
    <property type="component" value="Unassembled WGS sequence"/>
</dbReference>